<dbReference type="VEuPathDB" id="FungiDB:RhiirA1_474113"/>
<protein>
    <submittedName>
        <fullName evidence="2">Uncharacterized protein</fullName>
    </submittedName>
</protein>
<feature type="coiled-coil region" evidence="1">
    <location>
        <begin position="40"/>
        <end position="113"/>
    </location>
</feature>
<dbReference type="EMBL" id="LLXH01002175">
    <property type="protein sequence ID" value="PKC56358.1"/>
    <property type="molecule type" value="Genomic_DNA"/>
</dbReference>
<evidence type="ECO:0000313" key="4">
    <source>
        <dbReference type="Proteomes" id="UP000232688"/>
    </source>
</evidence>
<dbReference type="Proteomes" id="UP000232688">
    <property type="component" value="Unassembled WGS sequence"/>
</dbReference>
<proteinExistence type="predicted"/>
<name>A0A2I1FEK5_9GLOM</name>
<evidence type="ECO:0000313" key="5">
    <source>
        <dbReference type="Proteomes" id="UP000232722"/>
    </source>
</evidence>
<sequence length="134" mass="16115">MPRKQKYKPQKNTDLRSEFRNLRKKNYHLINQLSLKVKTVKELEVENEMLGKTIELLELKNVSHKKELNLIKKENAHRNNYEDKYVENLIKENTSLIEQIKIYNKAIKIYQNEIAMKISGQVKPEFDSYFLNFD</sequence>
<dbReference type="AlphaFoldDB" id="A0A2I1FEK5"/>
<organism evidence="2 5">
    <name type="scientific">Rhizophagus irregularis</name>
    <dbReference type="NCBI Taxonomy" id="588596"/>
    <lineage>
        <taxon>Eukaryota</taxon>
        <taxon>Fungi</taxon>
        <taxon>Fungi incertae sedis</taxon>
        <taxon>Mucoromycota</taxon>
        <taxon>Glomeromycotina</taxon>
        <taxon>Glomeromycetes</taxon>
        <taxon>Glomerales</taxon>
        <taxon>Glomeraceae</taxon>
        <taxon>Rhizophagus</taxon>
    </lineage>
</organism>
<gene>
    <name evidence="3" type="ORF">RhiirA1_474113</name>
    <name evidence="2" type="ORF">RhiirA5_432654</name>
</gene>
<dbReference type="Proteomes" id="UP000232722">
    <property type="component" value="Unassembled WGS sequence"/>
</dbReference>
<reference evidence="2 5" key="1">
    <citation type="submission" date="2016-04" db="EMBL/GenBank/DDBJ databases">
        <title>Genome analyses suggest a sexual origin of heterokaryosis in a supposedly ancient asexual fungus.</title>
        <authorList>
            <person name="Ropars J."/>
            <person name="Sedzielewska K."/>
            <person name="Noel J."/>
            <person name="Charron P."/>
            <person name="Farinelli L."/>
            <person name="Marton T."/>
            <person name="Kruger M."/>
            <person name="Pelin A."/>
            <person name="Brachmann A."/>
            <person name="Corradi N."/>
        </authorList>
    </citation>
    <scope>NUCLEOTIDE SEQUENCE [LARGE SCALE GENOMIC DNA]</scope>
    <source>
        <strain evidence="2 5">A5</strain>
    </source>
</reference>
<dbReference type="OrthoDB" id="10506862at2759"/>
<accession>A0A2I1FEK5</accession>
<dbReference type="EMBL" id="LLXJ01003035">
    <property type="protein sequence ID" value="PKB97687.1"/>
    <property type="molecule type" value="Genomic_DNA"/>
</dbReference>
<evidence type="ECO:0000313" key="3">
    <source>
        <dbReference type="EMBL" id="PKC56358.1"/>
    </source>
</evidence>
<comment type="caution">
    <text evidence="2">The sequence shown here is derived from an EMBL/GenBank/DDBJ whole genome shotgun (WGS) entry which is preliminary data.</text>
</comment>
<keyword evidence="1" id="KW-0175">Coiled coil</keyword>
<evidence type="ECO:0000313" key="2">
    <source>
        <dbReference type="EMBL" id="PKB97687.1"/>
    </source>
</evidence>
<reference evidence="2 5" key="2">
    <citation type="submission" date="2017-09" db="EMBL/GenBank/DDBJ databases">
        <title>Extensive intraspecific genome diversity in a model arbuscular mycorrhizal fungus.</title>
        <authorList>
            <person name="Chen E.C."/>
            <person name="Morin E."/>
            <person name="Beaudet D."/>
            <person name="Noel J."/>
            <person name="Ndikumana S."/>
            <person name="Charron P."/>
            <person name="St-Onge C."/>
            <person name="Giorgi J."/>
            <person name="Grigoriev I.V."/>
            <person name="Roux C."/>
            <person name="Martin F.M."/>
            <person name="Corradi N."/>
        </authorList>
    </citation>
    <scope>NUCLEOTIDE SEQUENCE [LARGE SCALE GENOMIC DNA]</scope>
    <source>
        <strain evidence="2 5">A5</strain>
    </source>
</reference>
<reference evidence="3 4" key="3">
    <citation type="submission" date="2017-10" db="EMBL/GenBank/DDBJ databases">
        <title>Extensive intraspecific genome diversity in a model arbuscular mycorrhizal fungus.</title>
        <authorList>
            <person name="Chen E.C.H."/>
            <person name="Morin E."/>
            <person name="Baudet D."/>
            <person name="Noel J."/>
            <person name="Ndikumana S."/>
            <person name="Charron P."/>
            <person name="St-Onge C."/>
            <person name="Giorgi J."/>
            <person name="Grigoriev I.V."/>
            <person name="Roux C."/>
            <person name="Martin F.M."/>
            <person name="Corradi N."/>
        </authorList>
    </citation>
    <scope>NUCLEOTIDE SEQUENCE [LARGE SCALE GENOMIC DNA]</scope>
    <source>
        <strain evidence="3 4">A1</strain>
    </source>
</reference>
<evidence type="ECO:0000256" key="1">
    <source>
        <dbReference type="SAM" id="Coils"/>
    </source>
</evidence>
<reference evidence="3 4" key="4">
    <citation type="submission" date="2017-10" db="EMBL/GenBank/DDBJ databases">
        <title>Genome analyses suggest a sexual origin of heterokaryosis in a supposedly ancient asexual fungus.</title>
        <authorList>
            <person name="Corradi N."/>
            <person name="Sedzielewska K."/>
            <person name="Noel J."/>
            <person name="Charron P."/>
            <person name="Farinelli L."/>
            <person name="Marton T."/>
            <person name="Kruger M."/>
            <person name="Pelin A."/>
            <person name="Brachmann A."/>
            <person name="Corradi N."/>
        </authorList>
    </citation>
    <scope>NUCLEOTIDE SEQUENCE [LARGE SCALE GENOMIC DNA]</scope>
    <source>
        <strain evidence="3 4">A1</strain>
    </source>
</reference>